<reference evidence="2" key="1">
    <citation type="journal article" date="2015" name="Int. J. Syst. Evol. Microbiol.">
        <title>Rhizobium alvei sp. nov., isolated from a freshwater river.</title>
        <authorList>
            <person name="Sheu S.Y."/>
            <person name="Huang H.W."/>
            <person name="Young C.C."/>
            <person name="Chen W.M."/>
        </authorList>
    </citation>
    <scope>NUCLEOTIDE SEQUENCE</scope>
    <source>
        <strain evidence="2">TNR-22</strain>
    </source>
</reference>
<evidence type="ECO:0008006" key="4">
    <source>
        <dbReference type="Google" id="ProtNLM"/>
    </source>
</evidence>
<dbReference type="EMBL" id="JAUOZU010000012">
    <property type="protein sequence ID" value="MDO6965462.1"/>
    <property type="molecule type" value="Genomic_DNA"/>
</dbReference>
<name>A0ABT8YP71_9HYPH</name>
<feature type="chain" id="PRO_5046157325" description="Transmembrane protein" evidence="1">
    <location>
        <begin position="21"/>
        <end position="65"/>
    </location>
</feature>
<dbReference type="Proteomes" id="UP001174932">
    <property type="component" value="Unassembled WGS sequence"/>
</dbReference>
<dbReference type="PROSITE" id="PS51257">
    <property type="entry name" value="PROKAR_LIPOPROTEIN"/>
    <property type="match status" value="1"/>
</dbReference>
<protein>
    <recommendedName>
        <fullName evidence="4">Transmembrane protein</fullName>
    </recommendedName>
</protein>
<evidence type="ECO:0000313" key="3">
    <source>
        <dbReference type="Proteomes" id="UP001174932"/>
    </source>
</evidence>
<comment type="caution">
    <text evidence="2">The sequence shown here is derived from an EMBL/GenBank/DDBJ whole genome shotgun (WGS) entry which is preliminary data.</text>
</comment>
<keyword evidence="3" id="KW-1185">Reference proteome</keyword>
<reference evidence="2" key="2">
    <citation type="submission" date="2023-07" db="EMBL/GenBank/DDBJ databases">
        <authorList>
            <person name="Shen H."/>
        </authorList>
    </citation>
    <scope>NUCLEOTIDE SEQUENCE</scope>
    <source>
        <strain evidence="2">TNR-22</strain>
    </source>
</reference>
<dbReference type="RefSeq" id="WP_304377399.1">
    <property type="nucleotide sequence ID" value="NZ_JAUOZU010000012.1"/>
</dbReference>
<keyword evidence="1" id="KW-0732">Signal</keyword>
<sequence>MKMIIILTLTALSLTSCVVAATDGPRRSTLIVRPAVTAVVVVPRRHYNRRHCYIGRNKVQRCYYR</sequence>
<evidence type="ECO:0000313" key="2">
    <source>
        <dbReference type="EMBL" id="MDO6965462.1"/>
    </source>
</evidence>
<evidence type="ECO:0000256" key="1">
    <source>
        <dbReference type="SAM" id="SignalP"/>
    </source>
</evidence>
<accession>A0ABT8YP71</accession>
<organism evidence="2 3">
    <name type="scientific">Rhizobium alvei</name>
    <dbReference type="NCBI Taxonomy" id="1132659"/>
    <lineage>
        <taxon>Bacteria</taxon>
        <taxon>Pseudomonadati</taxon>
        <taxon>Pseudomonadota</taxon>
        <taxon>Alphaproteobacteria</taxon>
        <taxon>Hyphomicrobiales</taxon>
        <taxon>Rhizobiaceae</taxon>
        <taxon>Rhizobium/Agrobacterium group</taxon>
        <taxon>Rhizobium</taxon>
    </lineage>
</organism>
<proteinExistence type="predicted"/>
<gene>
    <name evidence="2" type="ORF">Q4481_15955</name>
</gene>
<feature type="signal peptide" evidence="1">
    <location>
        <begin position="1"/>
        <end position="20"/>
    </location>
</feature>